<feature type="transmembrane region" description="Helical" evidence="1">
    <location>
        <begin position="103"/>
        <end position="122"/>
    </location>
</feature>
<evidence type="ECO:0000313" key="3">
    <source>
        <dbReference type="Proteomes" id="UP000438182"/>
    </source>
</evidence>
<feature type="transmembrane region" description="Helical" evidence="1">
    <location>
        <begin position="134"/>
        <end position="153"/>
    </location>
</feature>
<feature type="transmembrane region" description="Helical" evidence="1">
    <location>
        <begin position="366"/>
        <end position="388"/>
    </location>
</feature>
<feature type="transmembrane region" description="Helical" evidence="1">
    <location>
        <begin position="261"/>
        <end position="282"/>
    </location>
</feature>
<organism evidence="2 3">
    <name type="scientific">Agromyces seonyuensis</name>
    <dbReference type="NCBI Taxonomy" id="2662446"/>
    <lineage>
        <taxon>Bacteria</taxon>
        <taxon>Bacillati</taxon>
        <taxon>Actinomycetota</taxon>
        <taxon>Actinomycetes</taxon>
        <taxon>Micrococcales</taxon>
        <taxon>Microbacteriaceae</taxon>
        <taxon>Agromyces</taxon>
    </lineage>
</organism>
<dbReference type="EMBL" id="WSTA01000099">
    <property type="protein sequence ID" value="MWC00081.1"/>
    <property type="molecule type" value="Genomic_DNA"/>
</dbReference>
<accession>A0A6I4P0H0</accession>
<comment type="caution">
    <text evidence="2">The sequence shown here is derived from an EMBL/GenBank/DDBJ whole genome shotgun (WGS) entry which is preliminary data.</text>
</comment>
<feature type="transmembrane region" description="Helical" evidence="1">
    <location>
        <begin position="187"/>
        <end position="208"/>
    </location>
</feature>
<sequence>MTGSHAALEARIAEWRGYVGKRPAVAGTDVDELESHLRDRIEALQAGGLDDDEAFLVAVKRMGALDAVSREFAVEHSERLWKQLVLHDADAPGADGAGRGRTLPAIAAATAAALAVALVTALGLGLDSAADPTFLIRNFALLVLPCLSGYFAWRGRVRPGILVVPALGMLAAAVILNLPVVTDDDTLLGLVALHVPVVLWLLVGVVFANGDWRSGRARMDYLRFTGEWLVYLVLLVLGGGALVLLTGGVFGAIGLDASEALLQWVVPSGGAAAIVVAAWLVEAKQSVIENIAPVLTKVFTPLMTTMLAALVVAAIASGNPLESERELLALFDAVLIVVLALLLYAFSAREPLAPAGWFDRLQLGMVVLALMVDVFVLVAMVGRIGVWGASPLKIASLGLNLLLAVNLARSAWLQLRFVRGRAGFAALEDWQTAYLPAYAAWAALVAIAFPVVFG</sequence>
<feature type="transmembrane region" description="Helical" evidence="1">
    <location>
        <begin position="160"/>
        <end position="181"/>
    </location>
</feature>
<dbReference type="RefSeq" id="WP_160426730.1">
    <property type="nucleotide sequence ID" value="NZ_WSTA01000099.1"/>
</dbReference>
<evidence type="ECO:0008006" key="4">
    <source>
        <dbReference type="Google" id="ProtNLM"/>
    </source>
</evidence>
<gene>
    <name evidence="2" type="ORF">GB864_16160</name>
</gene>
<protein>
    <recommendedName>
        <fullName evidence="4">DUF4153 domain-containing protein</fullName>
    </recommendedName>
</protein>
<keyword evidence="1" id="KW-0812">Transmembrane</keyword>
<dbReference type="Proteomes" id="UP000438182">
    <property type="component" value="Unassembled WGS sequence"/>
</dbReference>
<keyword evidence="1" id="KW-0472">Membrane</keyword>
<dbReference type="NCBIfam" id="NF038403">
    <property type="entry name" value="perm_prefix_1"/>
    <property type="match status" value="1"/>
</dbReference>
<keyword evidence="1" id="KW-1133">Transmembrane helix</keyword>
<dbReference type="InterPro" id="IPR047928">
    <property type="entry name" value="Perm_prefix_1"/>
</dbReference>
<dbReference type="AlphaFoldDB" id="A0A6I4P0H0"/>
<proteinExistence type="predicted"/>
<feature type="transmembrane region" description="Helical" evidence="1">
    <location>
        <begin position="394"/>
        <end position="412"/>
    </location>
</feature>
<feature type="transmembrane region" description="Helical" evidence="1">
    <location>
        <begin position="433"/>
        <end position="453"/>
    </location>
</feature>
<evidence type="ECO:0000313" key="2">
    <source>
        <dbReference type="EMBL" id="MWC00081.1"/>
    </source>
</evidence>
<evidence type="ECO:0000256" key="1">
    <source>
        <dbReference type="SAM" id="Phobius"/>
    </source>
</evidence>
<reference evidence="2 3" key="1">
    <citation type="submission" date="2019-12" db="EMBL/GenBank/DDBJ databases">
        <authorList>
            <person name="Kim Y.S."/>
        </authorList>
    </citation>
    <scope>NUCLEOTIDE SEQUENCE [LARGE SCALE GENOMIC DNA]</scope>
    <source>
        <strain evidence="2 3">MMS17-SY077</strain>
    </source>
</reference>
<keyword evidence="3" id="KW-1185">Reference proteome</keyword>
<feature type="transmembrane region" description="Helical" evidence="1">
    <location>
        <begin position="294"/>
        <end position="315"/>
    </location>
</feature>
<feature type="transmembrane region" description="Helical" evidence="1">
    <location>
        <begin position="327"/>
        <end position="346"/>
    </location>
</feature>
<name>A0A6I4P0H0_9MICO</name>
<feature type="transmembrane region" description="Helical" evidence="1">
    <location>
        <begin position="229"/>
        <end position="255"/>
    </location>
</feature>